<proteinExistence type="inferred from homology"/>
<reference evidence="9" key="1">
    <citation type="submission" date="2022-07" db="EMBL/GenBank/DDBJ databases">
        <title>Phylogenomic reconstructions and comparative analyses of Kickxellomycotina fungi.</title>
        <authorList>
            <person name="Reynolds N.K."/>
            <person name="Stajich J.E."/>
            <person name="Barry K."/>
            <person name="Grigoriev I.V."/>
            <person name="Crous P."/>
            <person name="Smith M.E."/>
        </authorList>
    </citation>
    <scope>NUCLEOTIDE SEQUENCE</scope>
    <source>
        <strain evidence="9">NRRL 1565</strain>
    </source>
</reference>
<evidence type="ECO:0000256" key="5">
    <source>
        <dbReference type="ARBA" id="ARBA00023239"/>
    </source>
</evidence>
<keyword evidence="7" id="KW-0963">Cytoplasm</keyword>
<gene>
    <name evidence="9" type="ORF">H4R20_002309</name>
</gene>
<dbReference type="EC" id="4.2.1.93" evidence="7"/>
<feature type="domain" description="YjeF C-terminal" evidence="8">
    <location>
        <begin position="7"/>
        <end position="317"/>
    </location>
</feature>
<organism evidence="9 10">
    <name type="scientific">Coemansia guatemalensis</name>
    <dbReference type="NCBI Taxonomy" id="2761395"/>
    <lineage>
        <taxon>Eukaryota</taxon>
        <taxon>Fungi</taxon>
        <taxon>Fungi incertae sedis</taxon>
        <taxon>Zoopagomycota</taxon>
        <taxon>Kickxellomycotina</taxon>
        <taxon>Kickxellomycetes</taxon>
        <taxon>Kickxellales</taxon>
        <taxon>Kickxellaceae</taxon>
        <taxon>Coemansia</taxon>
    </lineage>
</organism>
<dbReference type="PROSITE" id="PS51383">
    <property type="entry name" value="YJEF_C_3"/>
    <property type="match status" value="1"/>
</dbReference>
<feature type="binding site" evidence="7">
    <location>
        <begin position="229"/>
        <end position="238"/>
    </location>
    <ligand>
        <name>ATP</name>
        <dbReference type="ChEBI" id="CHEBI:30616"/>
    </ligand>
</feature>
<dbReference type="PANTHER" id="PTHR12592:SF0">
    <property type="entry name" value="ATP-DEPENDENT (S)-NAD(P)H-HYDRATE DEHYDRATASE"/>
    <property type="match status" value="1"/>
</dbReference>
<evidence type="ECO:0000256" key="6">
    <source>
        <dbReference type="ARBA" id="ARBA00047472"/>
    </source>
</evidence>
<evidence type="ECO:0000256" key="1">
    <source>
        <dbReference type="ARBA" id="ARBA00022741"/>
    </source>
</evidence>
<keyword evidence="3" id="KW-0521">NADP</keyword>
<dbReference type="GO" id="GO:0046496">
    <property type="term" value="P:nicotinamide nucleotide metabolic process"/>
    <property type="evidence" value="ECO:0007669"/>
    <property type="project" value="UniProtKB-UniRule"/>
</dbReference>
<comment type="function">
    <text evidence="7">Catalyzes the dehydration of the S-form of NAD(P)HX at the expense of ATP, which is converted to ADP. Together with NAD(P)HX epimerase, which catalyzes the epimerization of the S- and R-forms, the enzyme allows the repair of both epimers of NAD(P)HX, a damaged form of NAD(P)H that is a result of enzymatic or heat-dependent hydration.</text>
</comment>
<dbReference type="EMBL" id="JANBUO010000346">
    <property type="protein sequence ID" value="KAJ2804919.1"/>
    <property type="molecule type" value="Genomic_DNA"/>
</dbReference>
<sequence length="330" mass="35477">MSDLRPRVQTLAQLIPPLTYDLHKGDCGRVAAIGGCEEYTGAPYFVASSALRLGSDVAYVICEKDAATVIKSYSPDLIVNPYLRSVDNQGDRSLDEIEKKIAPLLDKLHAVSAGSGLGNDTNMRESVRRAIKAARERDLPIVLDADALALVTESPDIISGYANAVLTPNPPEFARLSKALGVSTTGKELPVDEAAQVVAQKLGGVTVVRKGKKDIITNGQRVFVCDETGGLRRCGGQGDLLSGATLTFLAWGEKYKQGMWKPQSSSEPIEHALIPMHAAYAACMLARHASFLAYEECGRATTSSSVLEQIDIAFDNKFEEILNAVKPSKL</sequence>
<dbReference type="AlphaFoldDB" id="A0A9W8HVQ1"/>
<feature type="binding site" evidence="7">
    <location>
        <position position="239"/>
    </location>
    <ligand>
        <name>(6S)-NADPHX</name>
        <dbReference type="ChEBI" id="CHEBI:64076"/>
    </ligand>
</feature>
<keyword evidence="5 7" id="KW-0456">Lyase</keyword>
<dbReference type="Pfam" id="PF01256">
    <property type="entry name" value="Carb_kinase"/>
    <property type="match status" value="1"/>
</dbReference>
<evidence type="ECO:0000313" key="10">
    <source>
        <dbReference type="Proteomes" id="UP001140094"/>
    </source>
</evidence>
<dbReference type="Gene3D" id="3.40.1190.20">
    <property type="match status" value="1"/>
</dbReference>
<comment type="catalytic activity">
    <reaction evidence="7">
        <text>(6S)-NADHX + ATP = ADP + phosphate + NADH + H(+)</text>
        <dbReference type="Rhea" id="RHEA:19017"/>
        <dbReference type="ChEBI" id="CHEBI:15378"/>
        <dbReference type="ChEBI" id="CHEBI:30616"/>
        <dbReference type="ChEBI" id="CHEBI:43474"/>
        <dbReference type="ChEBI" id="CHEBI:57945"/>
        <dbReference type="ChEBI" id="CHEBI:64074"/>
        <dbReference type="ChEBI" id="CHEBI:456216"/>
        <dbReference type="EC" id="4.2.1.93"/>
    </reaction>
</comment>
<accession>A0A9W8HVQ1</accession>
<evidence type="ECO:0000256" key="4">
    <source>
        <dbReference type="ARBA" id="ARBA00023027"/>
    </source>
</evidence>
<feature type="binding site" evidence="7">
    <location>
        <begin position="210"/>
        <end position="214"/>
    </location>
    <ligand>
        <name>ATP</name>
        <dbReference type="ChEBI" id="CHEBI:30616"/>
    </ligand>
</feature>
<dbReference type="OrthoDB" id="8110916at2759"/>
<keyword evidence="2 7" id="KW-0067">ATP-binding</keyword>
<comment type="catalytic activity">
    <reaction evidence="6 7">
        <text>(6S)-NADPHX + ATP = ADP + phosphate + NADPH + H(+)</text>
        <dbReference type="Rhea" id="RHEA:32231"/>
        <dbReference type="ChEBI" id="CHEBI:15378"/>
        <dbReference type="ChEBI" id="CHEBI:30616"/>
        <dbReference type="ChEBI" id="CHEBI:43474"/>
        <dbReference type="ChEBI" id="CHEBI:57783"/>
        <dbReference type="ChEBI" id="CHEBI:64076"/>
        <dbReference type="ChEBI" id="CHEBI:456216"/>
        <dbReference type="EC" id="4.2.1.93"/>
    </reaction>
</comment>
<dbReference type="NCBIfam" id="TIGR00196">
    <property type="entry name" value="yjeF_cterm"/>
    <property type="match status" value="1"/>
</dbReference>
<evidence type="ECO:0000256" key="2">
    <source>
        <dbReference type="ARBA" id="ARBA00022840"/>
    </source>
</evidence>
<dbReference type="CDD" id="cd01171">
    <property type="entry name" value="YXKO-related"/>
    <property type="match status" value="1"/>
</dbReference>
<evidence type="ECO:0000313" key="9">
    <source>
        <dbReference type="EMBL" id="KAJ2804919.1"/>
    </source>
</evidence>
<comment type="similarity">
    <text evidence="7">Belongs to the NnrD/CARKD family.</text>
</comment>
<evidence type="ECO:0000256" key="7">
    <source>
        <dbReference type="HAMAP-Rule" id="MF_03157"/>
    </source>
</evidence>
<dbReference type="GO" id="GO:0005524">
    <property type="term" value="F:ATP binding"/>
    <property type="evidence" value="ECO:0007669"/>
    <property type="project" value="UniProtKB-KW"/>
</dbReference>
<dbReference type="InterPro" id="IPR029056">
    <property type="entry name" value="Ribokinase-like"/>
</dbReference>
<evidence type="ECO:0000256" key="3">
    <source>
        <dbReference type="ARBA" id="ARBA00022857"/>
    </source>
</evidence>
<dbReference type="InterPro" id="IPR000631">
    <property type="entry name" value="CARKD"/>
</dbReference>
<keyword evidence="7" id="KW-0597">Phosphoprotein</keyword>
<feature type="binding site" evidence="7">
    <location>
        <begin position="169"/>
        <end position="175"/>
    </location>
    <ligand>
        <name>(6S)-NADPHX</name>
        <dbReference type="ChEBI" id="CHEBI:64076"/>
    </ligand>
</feature>
<keyword evidence="4 7" id="KW-0520">NAD</keyword>
<dbReference type="HAMAP" id="MF_01965">
    <property type="entry name" value="NADHX_dehydratase"/>
    <property type="match status" value="1"/>
</dbReference>
<dbReference type="GO" id="GO:0110051">
    <property type="term" value="P:metabolite repair"/>
    <property type="evidence" value="ECO:0007669"/>
    <property type="project" value="TreeGrafter"/>
</dbReference>
<protein>
    <recommendedName>
        <fullName evidence="7">ATP-dependent (S)-NAD(P)H-hydrate dehydratase</fullName>
        <ecNumber evidence="7">4.2.1.93</ecNumber>
    </recommendedName>
    <alternativeName>
        <fullName evidence="7">ATP-dependent NAD(P)HX dehydratase</fullName>
    </alternativeName>
</protein>
<keyword evidence="1 7" id="KW-0547">Nucleotide-binding</keyword>
<comment type="caution">
    <text evidence="9">The sequence shown here is derived from an EMBL/GenBank/DDBJ whole genome shotgun (WGS) entry which is preliminary data.</text>
</comment>
<name>A0A9W8HVQ1_9FUNG</name>
<dbReference type="SUPFAM" id="SSF53613">
    <property type="entry name" value="Ribokinase-like"/>
    <property type="match status" value="1"/>
</dbReference>
<comment type="cofactor">
    <cofactor evidence="7">
        <name>Mg(2+)</name>
        <dbReference type="ChEBI" id="CHEBI:18420"/>
    </cofactor>
</comment>
<feature type="binding site" evidence="7">
    <location>
        <position position="116"/>
    </location>
    <ligand>
        <name>(6S)-NADPHX</name>
        <dbReference type="ChEBI" id="CHEBI:64076"/>
    </ligand>
</feature>
<comment type="subcellular location">
    <subcellularLocation>
        <location evidence="7">Cytoplasm</location>
    </subcellularLocation>
</comment>
<dbReference type="GO" id="GO:0047453">
    <property type="term" value="F:ATP-dependent NAD(P)H-hydrate dehydratase activity"/>
    <property type="evidence" value="ECO:0007669"/>
    <property type="project" value="UniProtKB-UniRule"/>
</dbReference>
<dbReference type="Proteomes" id="UP001140094">
    <property type="component" value="Unassembled WGS sequence"/>
</dbReference>
<keyword evidence="10" id="KW-1185">Reference proteome</keyword>
<dbReference type="PANTHER" id="PTHR12592">
    <property type="entry name" value="ATP-DEPENDENT (S)-NAD(P)H-HYDRATE DEHYDRATASE FAMILY MEMBER"/>
    <property type="match status" value="1"/>
</dbReference>
<evidence type="ECO:0000259" key="8">
    <source>
        <dbReference type="PROSITE" id="PS51383"/>
    </source>
</evidence>
<dbReference type="GO" id="GO:0005737">
    <property type="term" value="C:cytoplasm"/>
    <property type="evidence" value="ECO:0007669"/>
    <property type="project" value="UniProtKB-SubCell"/>
</dbReference>